<comment type="catalytic activity">
    <reaction evidence="23">
        <text>N-acetyl-beta-D-6-sulfogalactosaminyl-(1-&gt;4)-alpha-L-iduronyl-(1-&gt;3)-N-acetyl-D-6-sulfogalactosamine + H2O = alpha-L-iduronyl-(1-&gt;3)-N-acetyl-D-6-sulfogalactosamine + N-acetyl-D-6-sulfogalactosamine</text>
        <dbReference type="Rhea" id="RHEA:64384"/>
        <dbReference type="ChEBI" id="CHEBI:15377"/>
        <dbReference type="ChEBI" id="CHEBI:152567"/>
        <dbReference type="ChEBI" id="CHEBI:152568"/>
        <dbReference type="ChEBI" id="CHEBI:153064"/>
    </reaction>
    <physiologicalReaction direction="left-to-right" evidence="23">
        <dbReference type="Rhea" id="RHEA:64385"/>
    </physiologicalReaction>
</comment>
<evidence type="ECO:0000256" key="24">
    <source>
        <dbReference type="PIRSR" id="PIRSR625705-1"/>
    </source>
</evidence>
<evidence type="ECO:0000256" key="15">
    <source>
        <dbReference type="ARBA" id="ARBA00040637"/>
    </source>
</evidence>
<organism evidence="28 29">
    <name type="scientific">Ovis aries</name>
    <name type="common">Sheep</name>
    <dbReference type="NCBI Taxonomy" id="9940"/>
    <lineage>
        <taxon>Eukaryota</taxon>
        <taxon>Metazoa</taxon>
        <taxon>Chordata</taxon>
        <taxon>Craniata</taxon>
        <taxon>Vertebrata</taxon>
        <taxon>Euteleostomi</taxon>
        <taxon>Mammalia</taxon>
        <taxon>Eutheria</taxon>
        <taxon>Laurasiatheria</taxon>
        <taxon>Artiodactyla</taxon>
        <taxon>Ruminantia</taxon>
        <taxon>Pecora</taxon>
        <taxon>Bovidae</taxon>
        <taxon>Caprinae</taxon>
        <taxon>Ovis</taxon>
    </lineage>
</organism>
<comment type="catalytic activity">
    <reaction evidence="22">
        <text>N-acetyl-beta-D-galactosaminyl-(1-&gt;4)-beta-D-3-sulfogalactosyl-(1-&gt;4)-beta-D-glucosyl-(1&lt;-&gt;1')-ceramide + H2O = a beta-D-3-sulfogalactosyl-(1-&gt;4)-beta-D-glucosyl-(1&lt;-&gt;1')-ceramide + N-acetyl-beta-D-galactosamine</text>
        <dbReference type="Rhea" id="RHEA:48276"/>
        <dbReference type="ChEBI" id="CHEBI:15377"/>
        <dbReference type="ChEBI" id="CHEBI:28497"/>
        <dbReference type="ChEBI" id="CHEBI:90163"/>
        <dbReference type="ChEBI" id="CHEBI:90164"/>
    </reaction>
    <physiologicalReaction direction="left-to-right" evidence="22">
        <dbReference type="Rhea" id="RHEA:48277"/>
    </physiologicalReaction>
</comment>
<dbReference type="InterPro" id="IPR025705">
    <property type="entry name" value="Beta_hexosaminidase_sua/sub"/>
</dbReference>
<comment type="catalytic activity">
    <reaction evidence="19">
        <text>a ganglioside GM2 + H2O = a ganglioside GM3 + N-acetyl-beta-D-galactosamine</text>
        <dbReference type="Rhea" id="RHEA:47968"/>
        <dbReference type="ChEBI" id="CHEBI:15377"/>
        <dbReference type="ChEBI" id="CHEBI:28497"/>
        <dbReference type="ChEBI" id="CHEBI:79210"/>
        <dbReference type="ChEBI" id="CHEBI:79218"/>
    </reaction>
    <physiologicalReaction direction="left-to-right" evidence="19">
        <dbReference type="Rhea" id="RHEA:47969"/>
    </physiologicalReaction>
</comment>
<dbReference type="Pfam" id="PF00728">
    <property type="entry name" value="Glyco_hydro_20"/>
    <property type="match status" value="1"/>
</dbReference>
<dbReference type="GO" id="GO:0016020">
    <property type="term" value="C:membrane"/>
    <property type="evidence" value="ECO:0007669"/>
    <property type="project" value="TreeGrafter"/>
</dbReference>
<keyword evidence="10" id="KW-0458">Lysosome</keyword>
<dbReference type="EC" id="3.2.1.52" evidence="4"/>
<comment type="catalytic activity">
    <reaction evidence="1">
        <text>Hydrolysis of terminal non-reducing N-acetyl-D-hexosamine residues in N-acetyl-beta-D-hexosaminides.</text>
        <dbReference type="EC" id="3.2.1.52"/>
    </reaction>
</comment>
<sequence length="628" mass="71369">MEQRGFGRLRLPGLLALLAALGVLVVQAALERRKAQTPRISASRNQNLWPLPVSAMTTPRLLYLSPGNFFFGHSPSSKAGPSCAILQEAFRRYYAYIFGFDKWPLDSDNVARKMKLQKLEVSVIMDPECDSFPSITSDESYNLLVQGPVATLTANRVWGVLRGLETFSQLIYQHSSGTFTANESNIVDSPRFPHRGILIDTSRHFLPVKTILKTLDAMAFNKFNVLHWHIVDDQSFPYQSITFPELSNKGSYSLSHVYTPNDVHTVVEYARFRGIRVLPEFDSPGHTASWGKGQKDVLTPCYHSREPSGTFGPINPILNSTYSFLSKLFKEIGTVFPDEFIHLGGDEVDFNCWKSNPAVLHFMRNKGFGKKFEKLQSFYMQKVLDMISAMKKRSIVWQEVYDDEGKLTPGTVVQVWKKDKFHMKLRKITAAGFPVIISAPWYLDLISYGEDWTGYYSVEPLNFAGTPKQKQLVIGGEACIWGEYVDATNLTPRLWLEKNMISKLPDFRLWSESSVCSQYAIKCYPLNIHSFKDEETGFERLTCQGSDEASISRKSMMTKHTCKDLNSFGSSRKPTLVTFSLLNILTPYLSSRCRRGHKLVFTSSDESSDYERSSKQLLMRSHSHKELD</sequence>
<dbReference type="CDD" id="cd06562">
    <property type="entry name" value="GH20_HexA_HexB-like"/>
    <property type="match status" value="1"/>
</dbReference>
<dbReference type="GO" id="GO:0006689">
    <property type="term" value="P:ganglioside catabolic process"/>
    <property type="evidence" value="ECO:0007669"/>
    <property type="project" value="TreeGrafter"/>
</dbReference>
<evidence type="ECO:0000313" key="28">
    <source>
        <dbReference type="EMBL" id="KAG5199065.1"/>
    </source>
</evidence>
<dbReference type="Gene3D" id="3.20.20.80">
    <property type="entry name" value="Glycosidases"/>
    <property type="match status" value="1"/>
</dbReference>
<evidence type="ECO:0000256" key="2">
    <source>
        <dbReference type="ARBA" id="ARBA00004371"/>
    </source>
</evidence>
<comment type="subcellular location">
    <subcellularLocation>
        <location evidence="14">Cytoplasmic vesicle</location>
        <location evidence="14">Secretory vesicle</location>
        <location evidence="14">Cortical granule</location>
    </subcellularLocation>
    <subcellularLocation>
        <location evidence="2">Lysosome</location>
    </subcellularLocation>
</comment>
<dbReference type="InterPro" id="IPR015883">
    <property type="entry name" value="Glyco_hydro_20_cat"/>
</dbReference>
<evidence type="ECO:0000256" key="9">
    <source>
        <dbReference type="ARBA" id="ARBA00023180"/>
    </source>
</evidence>
<feature type="domain" description="Beta-hexosaminidase eukaryotic type N-terminal" evidence="27">
    <location>
        <begin position="48"/>
        <end position="170"/>
    </location>
</feature>
<dbReference type="GO" id="GO:0030203">
    <property type="term" value="P:glycosaminoglycan metabolic process"/>
    <property type="evidence" value="ECO:0007669"/>
    <property type="project" value="TreeGrafter"/>
</dbReference>
<dbReference type="GO" id="GO:0005975">
    <property type="term" value="P:carbohydrate metabolic process"/>
    <property type="evidence" value="ECO:0007669"/>
    <property type="project" value="InterPro"/>
</dbReference>
<dbReference type="PANTHER" id="PTHR22600">
    <property type="entry name" value="BETA-HEXOSAMINIDASE"/>
    <property type="match status" value="1"/>
</dbReference>
<dbReference type="AlphaFoldDB" id="A0A835ZQH7"/>
<keyword evidence="7" id="KW-0443">Lipid metabolism</keyword>
<reference evidence="28 29" key="1">
    <citation type="submission" date="2020-12" db="EMBL/GenBank/DDBJ databases">
        <title>De novo assembly of Tibetan sheep genome.</title>
        <authorList>
            <person name="Li X."/>
        </authorList>
    </citation>
    <scope>NUCLEOTIDE SEQUENCE [LARGE SCALE GENOMIC DNA]</scope>
    <source>
        <tissue evidence="28">Heart</tissue>
    </source>
</reference>
<evidence type="ECO:0000259" key="27">
    <source>
        <dbReference type="Pfam" id="PF14845"/>
    </source>
</evidence>
<dbReference type="GO" id="GO:0004563">
    <property type="term" value="F:beta-N-acetylhexosaminidase activity"/>
    <property type="evidence" value="ECO:0007669"/>
    <property type="project" value="UniProtKB-EC"/>
</dbReference>
<evidence type="ECO:0000256" key="8">
    <source>
        <dbReference type="ARBA" id="ARBA00023157"/>
    </source>
</evidence>
<keyword evidence="12" id="KW-0968">Cytoplasmic vesicle</keyword>
<evidence type="ECO:0000256" key="17">
    <source>
        <dbReference type="ARBA" id="ARBA00042832"/>
    </source>
</evidence>
<dbReference type="PRINTS" id="PR00738">
    <property type="entry name" value="GLHYDRLASE20"/>
</dbReference>
<dbReference type="InterPro" id="IPR017853">
    <property type="entry name" value="GH"/>
</dbReference>
<dbReference type="InterPro" id="IPR029019">
    <property type="entry name" value="HEX_eukaryotic_N"/>
</dbReference>
<dbReference type="SUPFAM" id="SSF55545">
    <property type="entry name" value="beta-N-acetylhexosaminidase-like domain"/>
    <property type="match status" value="1"/>
</dbReference>
<evidence type="ECO:0000256" key="18">
    <source>
        <dbReference type="ARBA" id="ARBA00043767"/>
    </source>
</evidence>
<evidence type="ECO:0000256" key="22">
    <source>
        <dbReference type="ARBA" id="ARBA00047301"/>
    </source>
</evidence>
<keyword evidence="9" id="KW-0325">Glycoprotein</keyword>
<feature type="signal peptide" evidence="25">
    <location>
        <begin position="1"/>
        <end position="28"/>
    </location>
</feature>
<evidence type="ECO:0000256" key="14">
    <source>
        <dbReference type="ARBA" id="ARBA00037865"/>
    </source>
</evidence>
<comment type="similarity">
    <text evidence="3">Belongs to the glycosyl hydrolase 20 family.</text>
</comment>
<evidence type="ECO:0000259" key="26">
    <source>
        <dbReference type="Pfam" id="PF00728"/>
    </source>
</evidence>
<keyword evidence="5 25" id="KW-0732">Signal</keyword>
<dbReference type="PANTHER" id="PTHR22600:SF38">
    <property type="entry name" value="BETA-HEXOSAMINIDASE SUBUNIT BETA"/>
    <property type="match status" value="1"/>
</dbReference>
<evidence type="ECO:0000256" key="3">
    <source>
        <dbReference type="ARBA" id="ARBA00006285"/>
    </source>
</evidence>
<keyword evidence="8" id="KW-1015">Disulfide bond</keyword>
<evidence type="ECO:0000256" key="11">
    <source>
        <dbReference type="ARBA" id="ARBA00023295"/>
    </source>
</evidence>
<evidence type="ECO:0000256" key="5">
    <source>
        <dbReference type="ARBA" id="ARBA00022729"/>
    </source>
</evidence>
<evidence type="ECO:0000256" key="1">
    <source>
        <dbReference type="ARBA" id="ARBA00001231"/>
    </source>
</evidence>
<dbReference type="Gene3D" id="3.30.379.10">
    <property type="entry name" value="Chitobiase/beta-hexosaminidase domain 2-like"/>
    <property type="match status" value="1"/>
</dbReference>
<evidence type="ECO:0000256" key="10">
    <source>
        <dbReference type="ARBA" id="ARBA00023228"/>
    </source>
</evidence>
<evidence type="ECO:0000256" key="6">
    <source>
        <dbReference type="ARBA" id="ARBA00022801"/>
    </source>
</evidence>
<evidence type="ECO:0000256" key="20">
    <source>
        <dbReference type="ARBA" id="ARBA00045511"/>
    </source>
</evidence>
<evidence type="ECO:0000256" key="12">
    <source>
        <dbReference type="ARBA" id="ARBA00023329"/>
    </source>
</evidence>
<comment type="function">
    <text evidence="20">Hydrolyzes the non-reducing end N-acetyl-D-hexosamine and/or sulfated N-acetyl-D-hexosamine of glycoconjugates, such as the oligosaccharide moieties from proteins and neutral glycolipids, or from certain mucopolysaccharides. The isozyme B does not hydrolyze each of these substrates, however hydrolyzes efficiently neutral oligosaccharide. Only the isozyme A is responsible for the degradation of GM2 gangliosides in the presence of GM2A. During fertilization is responsible, at least in part, for the zona block to polyspermy. Present in the cortical granules of non-activated oocytes, is exocytosed during the cortical reaction in response to oocyte activation and inactivates the sperm galactosyltransferase-binding site, accounting for the block in sperm binding to the zona pellucida.</text>
</comment>
<name>A0A835ZQH7_SHEEP</name>
<comment type="catalytic activity">
    <reaction evidence="18">
        <text>a ganglioside GM2 (d18:1(4E)) + H2O = a ganglioside GM3 (d18:1(4E)) + N-acetyl-beta-D-galactosamine</text>
        <dbReference type="Rhea" id="RHEA:47940"/>
        <dbReference type="ChEBI" id="CHEBI:15377"/>
        <dbReference type="ChEBI" id="CHEBI:28497"/>
        <dbReference type="ChEBI" id="CHEBI:60065"/>
        <dbReference type="ChEBI" id="CHEBI:71502"/>
    </reaction>
    <physiologicalReaction direction="left-to-right" evidence="18">
        <dbReference type="Rhea" id="RHEA:47941"/>
    </physiologicalReaction>
</comment>
<dbReference type="EMBL" id="JAEMGP010000016">
    <property type="protein sequence ID" value="KAG5199065.1"/>
    <property type="molecule type" value="Genomic_DNA"/>
</dbReference>
<feature type="domain" description="Glycoside hydrolase family 20 catalytic" evidence="26">
    <location>
        <begin position="192"/>
        <end position="495"/>
    </location>
</feature>
<comment type="subunit">
    <text evidence="21">There are 3 forms of beta-hexosaminidase: hexosaminidase A is a heterodimer composed of one subunit alpha and one subunit beta (chain A and B); hexosaminidase B is a homodimer of two beta subunits (two chains A and B); hexosaminidase S is a homodimer of two alpha subunits. The composition of the dimer (isozyme A versus isozyme S) has a significant effect on the substrate specificity of the alpha subunit active site.</text>
</comment>
<comment type="caution">
    <text evidence="28">The sequence shown here is derived from an EMBL/GenBank/DDBJ whole genome shotgun (WGS) entry which is preliminary data.</text>
</comment>
<feature type="chain" id="PRO_5032470213" description="Beta-hexosaminidase subunit beta" evidence="25">
    <location>
        <begin position="29"/>
        <end position="628"/>
    </location>
</feature>
<comment type="catalytic activity">
    <reaction evidence="13">
        <text>beta-D-GalNAc-(1-&gt;4)-alpha-L-IdoA-(1-&gt;3)-beta-D-GalNAc-4-sulfate-(1-&gt;4)-alpha-L-IdoA-(1-&gt;3)-D-GalNAc-4-sulfate + H2O = alpha-L-IdoA-(1-&gt;3)-beta-D-GalNAc-4-sulfate-(1-&gt;4)-alpha-L-IdoA-(1-&gt;3)-D-GalNAc-4-sulfate + N-acetyl-D-galactosamine</text>
        <dbReference type="Rhea" id="RHEA:64372"/>
        <dbReference type="ChEBI" id="CHEBI:15377"/>
        <dbReference type="ChEBI" id="CHEBI:28037"/>
        <dbReference type="ChEBI" id="CHEBI:152565"/>
        <dbReference type="ChEBI" id="CHEBI:152566"/>
    </reaction>
    <physiologicalReaction direction="left-to-right" evidence="13">
        <dbReference type="Rhea" id="RHEA:64373"/>
    </physiologicalReaction>
</comment>
<keyword evidence="11" id="KW-0326">Glycosidase</keyword>
<dbReference type="InterPro" id="IPR029018">
    <property type="entry name" value="Hex-like_dom2"/>
</dbReference>
<evidence type="ECO:0000256" key="25">
    <source>
        <dbReference type="SAM" id="SignalP"/>
    </source>
</evidence>
<protein>
    <recommendedName>
        <fullName evidence="15">Beta-hexosaminidase subunit beta</fullName>
        <ecNumber evidence="4">3.2.1.52</ecNumber>
    </recommendedName>
    <alternativeName>
        <fullName evidence="16">Beta-N-acetylhexosaminidase subunit beta</fullName>
    </alternativeName>
    <alternativeName>
        <fullName evidence="17">N-acetyl-beta-glucosaminidase subunit beta</fullName>
    </alternativeName>
</protein>
<dbReference type="Proteomes" id="UP000664991">
    <property type="component" value="Unassembled WGS sequence"/>
</dbReference>
<evidence type="ECO:0000256" key="7">
    <source>
        <dbReference type="ARBA" id="ARBA00023098"/>
    </source>
</evidence>
<evidence type="ECO:0000256" key="4">
    <source>
        <dbReference type="ARBA" id="ARBA00012663"/>
    </source>
</evidence>
<accession>A0A835ZQH7</accession>
<evidence type="ECO:0000256" key="16">
    <source>
        <dbReference type="ARBA" id="ARBA00042342"/>
    </source>
</evidence>
<dbReference type="SUPFAM" id="SSF51445">
    <property type="entry name" value="(Trans)glycosidases"/>
    <property type="match status" value="1"/>
</dbReference>
<dbReference type="GO" id="GO:0060473">
    <property type="term" value="C:cortical granule"/>
    <property type="evidence" value="ECO:0007669"/>
    <property type="project" value="UniProtKB-SubCell"/>
</dbReference>
<keyword evidence="6" id="KW-0378">Hydrolase</keyword>
<evidence type="ECO:0000256" key="13">
    <source>
        <dbReference type="ARBA" id="ARBA00023505"/>
    </source>
</evidence>
<evidence type="ECO:0000256" key="21">
    <source>
        <dbReference type="ARBA" id="ARBA00046959"/>
    </source>
</evidence>
<dbReference type="GO" id="GO:0005764">
    <property type="term" value="C:lysosome"/>
    <property type="evidence" value="ECO:0007669"/>
    <property type="project" value="UniProtKB-SubCell"/>
</dbReference>
<evidence type="ECO:0000256" key="19">
    <source>
        <dbReference type="ARBA" id="ARBA00043827"/>
    </source>
</evidence>
<feature type="active site" description="Proton donor" evidence="24">
    <location>
        <position position="347"/>
    </location>
</feature>
<dbReference type="FunFam" id="3.20.20.80:FF:000063">
    <property type="entry name" value="Beta-hexosaminidase"/>
    <property type="match status" value="1"/>
</dbReference>
<evidence type="ECO:0000313" key="29">
    <source>
        <dbReference type="Proteomes" id="UP000664991"/>
    </source>
</evidence>
<dbReference type="Pfam" id="PF14845">
    <property type="entry name" value="Glycohydro_20b2"/>
    <property type="match status" value="1"/>
</dbReference>
<evidence type="ECO:0000256" key="23">
    <source>
        <dbReference type="ARBA" id="ARBA00049464"/>
    </source>
</evidence>
<proteinExistence type="inferred from homology"/>
<gene>
    <name evidence="28" type="ORF">JEQ12_006765</name>
</gene>